<dbReference type="Pfam" id="PF20243">
    <property type="entry name" value="MbnP"/>
    <property type="match status" value="1"/>
</dbReference>
<gene>
    <name evidence="2" type="ORF">BC670_0263</name>
</gene>
<proteinExistence type="predicted"/>
<feature type="domain" description="Copper-binding protein MbnP-like" evidence="1">
    <location>
        <begin position="32"/>
        <end position="206"/>
    </location>
</feature>
<dbReference type="EMBL" id="VFPJ01000001">
    <property type="protein sequence ID" value="TQM39465.1"/>
    <property type="molecule type" value="Genomic_DNA"/>
</dbReference>
<dbReference type="Proteomes" id="UP000320773">
    <property type="component" value="Unassembled WGS sequence"/>
</dbReference>
<comment type="caution">
    <text evidence="2">The sequence shown here is derived from an EMBL/GenBank/DDBJ whole genome shotgun (WGS) entry which is preliminary data.</text>
</comment>
<dbReference type="AlphaFoldDB" id="A0A543G085"/>
<sequence length="234" mass="27339">MIQLMFTIHGFVMYFFLGIQLVFSQKNNDDIPIGVHLHWKTDPIEQHHQYFSKTDTLQIDVLKFYISNVTILYTDGTYNKEKNSYHLIDIDNMNSRFFKLKKQRTKKIKALTFDIGIDSTTNVSGLHSNDLDVVHGMYWAWQSGYVNMKIEGTSKSCKTRKNEFKFHVGGYLSPYNALRTIRLYPKTEVFEIIFDFAILFESGNLSVLNHVMTPGVQSMQLADIFPKMIYLNYK</sequence>
<protein>
    <recommendedName>
        <fullName evidence="1">Copper-binding protein MbnP-like domain-containing protein</fullName>
    </recommendedName>
</protein>
<evidence type="ECO:0000259" key="1">
    <source>
        <dbReference type="Pfam" id="PF20243"/>
    </source>
</evidence>
<dbReference type="InterPro" id="IPR046863">
    <property type="entry name" value="MbnP-like_dom"/>
</dbReference>
<name>A0A543G085_9FLAO</name>
<organism evidence="2 3">
    <name type="scientific">Flavobacterium branchiophilum</name>
    <dbReference type="NCBI Taxonomy" id="55197"/>
    <lineage>
        <taxon>Bacteria</taxon>
        <taxon>Pseudomonadati</taxon>
        <taxon>Bacteroidota</taxon>
        <taxon>Flavobacteriia</taxon>
        <taxon>Flavobacteriales</taxon>
        <taxon>Flavobacteriaceae</taxon>
        <taxon>Flavobacterium</taxon>
    </lineage>
</organism>
<accession>A0A543G085</accession>
<evidence type="ECO:0000313" key="2">
    <source>
        <dbReference type="EMBL" id="TQM39465.1"/>
    </source>
</evidence>
<evidence type="ECO:0000313" key="3">
    <source>
        <dbReference type="Proteomes" id="UP000320773"/>
    </source>
</evidence>
<reference evidence="2 3" key="1">
    <citation type="submission" date="2019-06" db="EMBL/GenBank/DDBJ databases">
        <title>Genomic Encyclopedia of Archaeal and Bacterial Type Strains, Phase II (KMG-II): from individual species to whole genera.</title>
        <authorList>
            <person name="Goeker M."/>
        </authorList>
    </citation>
    <scope>NUCLEOTIDE SEQUENCE [LARGE SCALE GENOMIC DNA]</scope>
    <source>
        <strain evidence="2 3">DSM 24789</strain>
    </source>
</reference>